<evidence type="ECO:0000313" key="2">
    <source>
        <dbReference type="EMBL" id="SHN32341.1"/>
    </source>
</evidence>
<protein>
    <submittedName>
        <fullName evidence="2">Uncharacterized protein</fullName>
    </submittedName>
</protein>
<reference evidence="3" key="1">
    <citation type="submission" date="2016-11" db="EMBL/GenBank/DDBJ databases">
        <authorList>
            <person name="Varghese N."/>
            <person name="Submissions S."/>
        </authorList>
    </citation>
    <scope>NUCLEOTIDE SEQUENCE [LARGE SCALE GENOMIC DNA]</scope>
    <source>
        <strain evidence="3">Sac-22</strain>
    </source>
</reference>
<gene>
    <name evidence="2" type="ORF">SAMN05192549_107276</name>
</gene>
<proteinExistence type="predicted"/>
<accession>A0A1M7QMD7</accession>
<sequence>MNDKLLNTQSISSQLDFDEYGGFKLTEVLDASVLEAIGGGADKPKEPGDKFQLLCQEVNKCPVNVCPGGGKPTPEPKPNPTPEKPPEKPKDEDGDEGS</sequence>
<feature type="region of interest" description="Disordered" evidence="1">
    <location>
        <begin position="65"/>
        <end position="98"/>
    </location>
</feature>
<keyword evidence="3" id="KW-1185">Reference proteome</keyword>
<evidence type="ECO:0000313" key="3">
    <source>
        <dbReference type="Proteomes" id="UP000184339"/>
    </source>
</evidence>
<name>A0A1M7QMD7_9BURK</name>
<dbReference type="Proteomes" id="UP000184339">
    <property type="component" value="Unassembled WGS sequence"/>
</dbReference>
<organism evidence="2 3">
    <name type="scientific">Duganella sacchari</name>
    <dbReference type="NCBI Taxonomy" id="551987"/>
    <lineage>
        <taxon>Bacteria</taxon>
        <taxon>Pseudomonadati</taxon>
        <taxon>Pseudomonadota</taxon>
        <taxon>Betaproteobacteria</taxon>
        <taxon>Burkholderiales</taxon>
        <taxon>Oxalobacteraceae</taxon>
        <taxon>Telluria group</taxon>
        <taxon>Duganella</taxon>
    </lineage>
</organism>
<dbReference type="RefSeq" id="WP_072786600.1">
    <property type="nucleotide sequence ID" value="NZ_FRCX01000007.1"/>
</dbReference>
<dbReference type="EMBL" id="FRCX01000007">
    <property type="protein sequence ID" value="SHN32341.1"/>
    <property type="molecule type" value="Genomic_DNA"/>
</dbReference>
<dbReference type="STRING" id="551987.SAMN05192549_107276"/>
<dbReference type="AlphaFoldDB" id="A0A1M7QMD7"/>
<evidence type="ECO:0000256" key="1">
    <source>
        <dbReference type="SAM" id="MobiDB-lite"/>
    </source>
</evidence>
<feature type="compositionally biased region" description="Pro residues" evidence="1">
    <location>
        <begin position="73"/>
        <end position="83"/>
    </location>
</feature>